<gene>
    <name evidence="1" type="ORF">L21TH_2479</name>
</gene>
<dbReference type="STRING" id="1304284.L21TH_2479"/>
<reference evidence="1 2" key="1">
    <citation type="journal article" date="2015" name="Geomicrobiol. J.">
        <title>Caldisalinibacter kiritimatiensis gen. nov., sp. nov., a moderately thermohalophilic thiosulfate-reducing bacterium from a hypersaline microbial mat.</title>
        <authorList>
            <person name="Ben Hania W."/>
            <person name="Joseph M."/>
            <person name="Fiebig A."/>
            <person name="Bunk B."/>
            <person name="Klenk H.-P."/>
            <person name="Fardeau M.-L."/>
            <person name="Spring S."/>
        </authorList>
    </citation>
    <scope>NUCLEOTIDE SEQUENCE [LARGE SCALE GENOMIC DNA]</scope>
    <source>
        <strain evidence="1 2">L21-TH-D2</strain>
    </source>
</reference>
<dbReference type="Proteomes" id="UP000013378">
    <property type="component" value="Unassembled WGS sequence"/>
</dbReference>
<keyword evidence="2" id="KW-1185">Reference proteome</keyword>
<accession>R1CAY8</accession>
<comment type="caution">
    <text evidence="1">The sequence shown here is derived from an EMBL/GenBank/DDBJ whole genome shotgun (WGS) entry which is preliminary data.</text>
</comment>
<protein>
    <submittedName>
        <fullName evidence="1">Uncharacterized protein</fullName>
    </submittedName>
</protein>
<dbReference type="AlphaFoldDB" id="R1CAY8"/>
<dbReference type="eggNOG" id="ENOG5034B62">
    <property type="taxonomic scope" value="Bacteria"/>
</dbReference>
<name>R1CAY8_9FIRM</name>
<dbReference type="RefSeq" id="WP_006317015.1">
    <property type="nucleotide sequence ID" value="NZ_ARZA01000269.1"/>
</dbReference>
<proteinExistence type="predicted"/>
<evidence type="ECO:0000313" key="1">
    <source>
        <dbReference type="EMBL" id="EOC99474.1"/>
    </source>
</evidence>
<dbReference type="EMBL" id="ARZA01000269">
    <property type="protein sequence ID" value="EOC99474.1"/>
    <property type="molecule type" value="Genomic_DNA"/>
</dbReference>
<evidence type="ECO:0000313" key="2">
    <source>
        <dbReference type="Proteomes" id="UP000013378"/>
    </source>
</evidence>
<dbReference type="OrthoDB" id="1954999at2"/>
<sequence>MAGDSFYPINKKLAKIFSTEVFKKLLNADIIEIAQLNAAISLLIKANIDFDVIFESGTRRESPTAVLTIYVTPVRTINLEFVFGPEPGFF</sequence>
<organism evidence="1 2">
    <name type="scientific">Caldisalinibacter kiritimatiensis</name>
    <dbReference type="NCBI Taxonomy" id="1304284"/>
    <lineage>
        <taxon>Bacteria</taxon>
        <taxon>Bacillati</taxon>
        <taxon>Bacillota</taxon>
        <taxon>Tissierellia</taxon>
        <taxon>Tissierellales</taxon>
        <taxon>Thermohalobacteraceae</taxon>
        <taxon>Caldisalinibacter</taxon>
    </lineage>
</organism>